<feature type="non-terminal residue" evidence="6">
    <location>
        <position position="1"/>
    </location>
</feature>
<dbReference type="PANTHER" id="PTHR37306">
    <property type="entry name" value="COLICIN V PRODUCTION PROTEIN"/>
    <property type="match status" value="1"/>
</dbReference>
<dbReference type="AlphaFoldDB" id="A0A381U9F9"/>
<feature type="transmembrane region" description="Helical" evidence="5">
    <location>
        <begin position="104"/>
        <end position="123"/>
    </location>
</feature>
<feature type="transmembrane region" description="Helical" evidence="5">
    <location>
        <begin position="32"/>
        <end position="49"/>
    </location>
</feature>
<comment type="subcellular location">
    <subcellularLocation>
        <location evidence="1">Membrane</location>
        <topology evidence="1">Multi-pass membrane protein</topology>
    </subcellularLocation>
</comment>
<feature type="transmembrane region" description="Helical" evidence="5">
    <location>
        <begin position="61"/>
        <end position="83"/>
    </location>
</feature>
<proteinExistence type="predicted"/>
<dbReference type="InterPro" id="IPR003825">
    <property type="entry name" value="Colicin-V_CvpA"/>
</dbReference>
<keyword evidence="4 5" id="KW-0472">Membrane</keyword>
<evidence type="ECO:0000256" key="2">
    <source>
        <dbReference type="ARBA" id="ARBA00022692"/>
    </source>
</evidence>
<reference evidence="6" key="1">
    <citation type="submission" date="2018-05" db="EMBL/GenBank/DDBJ databases">
        <authorList>
            <person name="Lanie J.A."/>
            <person name="Ng W.-L."/>
            <person name="Kazmierczak K.M."/>
            <person name="Andrzejewski T.M."/>
            <person name="Davidsen T.M."/>
            <person name="Wayne K.J."/>
            <person name="Tettelin H."/>
            <person name="Glass J.I."/>
            <person name="Rusch D."/>
            <person name="Podicherti R."/>
            <person name="Tsui H.-C.T."/>
            <person name="Winkler M.E."/>
        </authorList>
    </citation>
    <scope>NUCLEOTIDE SEQUENCE</scope>
</reference>
<name>A0A381U9F9_9ZZZZ</name>
<protein>
    <recommendedName>
        <fullName evidence="7">CvpA family protein</fullName>
    </recommendedName>
</protein>
<accession>A0A381U9F9</accession>
<organism evidence="6">
    <name type="scientific">marine metagenome</name>
    <dbReference type="NCBI Taxonomy" id="408172"/>
    <lineage>
        <taxon>unclassified sequences</taxon>
        <taxon>metagenomes</taxon>
        <taxon>ecological metagenomes</taxon>
    </lineage>
</organism>
<keyword evidence="3 5" id="KW-1133">Transmembrane helix</keyword>
<evidence type="ECO:0000256" key="1">
    <source>
        <dbReference type="ARBA" id="ARBA00004141"/>
    </source>
</evidence>
<dbReference type="Pfam" id="PF02674">
    <property type="entry name" value="Colicin_V"/>
    <property type="match status" value="1"/>
</dbReference>
<feature type="transmembrane region" description="Helical" evidence="5">
    <location>
        <begin position="6"/>
        <end position="25"/>
    </location>
</feature>
<dbReference type="GO" id="GO:0016020">
    <property type="term" value="C:membrane"/>
    <property type="evidence" value="ECO:0007669"/>
    <property type="project" value="UniProtKB-SubCell"/>
</dbReference>
<dbReference type="EMBL" id="UINC01006002">
    <property type="protein sequence ID" value="SVA24875.1"/>
    <property type="molecule type" value="Genomic_DNA"/>
</dbReference>
<evidence type="ECO:0000256" key="3">
    <source>
        <dbReference type="ARBA" id="ARBA00022989"/>
    </source>
</evidence>
<sequence length="178" mass="20701">VILFLDVLACFFMLLMGSVGFRRGFIEEAGRLIGLIVSTIFSLQYYLTLSSKILTFIHLNTFVVMVISFSIIFVLMLFIVRVLTRFFHILLTSRGTKFANRSMGFVFGAIKGIIILMLFYWTIDLFPSNKWASIIRKESYLSYRFTNTRYVIINLFHLDDPIKDGEIFLKDMINNDKS</sequence>
<evidence type="ECO:0000313" key="6">
    <source>
        <dbReference type="EMBL" id="SVA24875.1"/>
    </source>
</evidence>
<gene>
    <name evidence="6" type="ORF">METZ01_LOCUS77729</name>
</gene>
<evidence type="ECO:0000256" key="5">
    <source>
        <dbReference type="SAM" id="Phobius"/>
    </source>
</evidence>
<keyword evidence="2 5" id="KW-0812">Transmembrane</keyword>
<evidence type="ECO:0000256" key="4">
    <source>
        <dbReference type="ARBA" id="ARBA00023136"/>
    </source>
</evidence>
<dbReference type="PANTHER" id="PTHR37306:SF1">
    <property type="entry name" value="COLICIN V PRODUCTION PROTEIN"/>
    <property type="match status" value="1"/>
</dbReference>
<evidence type="ECO:0008006" key="7">
    <source>
        <dbReference type="Google" id="ProtNLM"/>
    </source>
</evidence>
<dbReference type="GO" id="GO:0009403">
    <property type="term" value="P:toxin biosynthetic process"/>
    <property type="evidence" value="ECO:0007669"/>
    <property type="project" value="InterPro"/>
</dbReference>